<name>A0A916DNW2_9BACT</name>
<organism evidence="2 3">
    <name type="scientific">Aureispira anguillae</name>
    <dbReference type="NCBI Taxonomy" id="2864201"/>
    <lineage>
        <taxon>Bacteria</taxon>
        <taxon>Pseudomonadati</taxon>
        <taxon>Bacteroidota</taxon>
        <taxon>Saprospiria</taxon>
        <taxon>Saprospirales</taxon>
        <taxon>Saprospiraceae</taxon>
        <taxon>Aureispira</taxon>
    </lineage>
</organism>
<feature type="signal peptide" evidence="1">
    <location>
        <begin position="1"/>
        <end position="26"/>
    </location>
</feature>
<keyword evidence="3" id="KW-1185">Reference proteome</keyword>
<evidence type="ECO:0008006" key="4">
    <source>
        <dbReference type="Google" id="ProtNLM"/>
    </source>
</evidence>
<gene>
    <name evidence="2" type="ORF">AsAng_0008570</name>
</gene>
<dbReference type="KEGG" id="aup:AsAng_0008570"/>
<evidence type="ECO:0000313" key="3">
    <source>
        <dbReference type="Proteomes" id="UP001060919"/>
    </source>
</evidence>
<accession>A0A916DNW2</accession>
<feature type="chain" id="PRO_5036700732" description="DUF3575 domain-containing protein" evidence="1">
    <location>
        <begin position="27"/>
        <end position="196"/>
    </location>
</feature>
<keyword evidence="1" id="KW-0732">Signal</keyword>
<dbReference type="Proteomes" id="UP001060919">
    <property type="component" value="Chromosome"/>
</dbReference>
<protein>
    <recommendedName>
        <fullName evidence="4">DUF3575 domain-containing protein</fullName>
    </recommendedName>
</protein>
<evidence type="ECO:0000313" key="2">
    <source>
        <dbReference type="EMBL" id="BDS10149.1"/>
    </source>
</evidence>
<dbReference type="AlphaFoldDB" id="A0A916DNW2"/>
<evidence type="ECO:0000256" key="1">
    <source>
        <dbReference type="SAM" id="SignalP"/>
    </source>
</evidence>
<reference evidence="2" key="1">
    <citation type="submission" date="2022-09" db="EMBL/GenBank/DDBJ databases">
        <title>Aureispira anguillicida sp. nov., isolated from Leptocephalus of Japanese eel Anguilla japonica.</title>
        <authorList>
            <person name="Yuasa K."/>
            <person name="Mekata T."/>
            <person name="Ikunari K."/>
        </authorList>
    </citation>
    <scope>NUCLEOTIDE SEQUENCE</scope>
    <source>
        <strain evidence="2">EL160426</strain>
    </source>
</reference>
<dbReference type="RefSeq" id="WP_264791483.1">
    <property type="nucleotide sequence ID" value="NZ_AP026867.1"/>
</dbReference>
<proteinExistence type="predicted"/>
<sequence length="196" mass="22254">MNKKLRTLTVLLAIAILGSYNCQTMAQSNSNVRQEGKIAIKLDYFGELVLHPGLSLGIDYTLSAKKWVTIHWDTELGGYWHRWNHTALFTKTSIGARFPIWSFFVDLNLGVGYMHSFPAGEIYQRTTDGGLEKAPNWGHPHFMPTCSVLLGWDGIRKKQLPWRVYIGAEIYCQSGFNHIFLPHAAAKVGVNYQLKR</sequence>
<dbReference type="EMBL" id="AP026867">
    <property type="protein sequence ID" value="BDS10149.1"/>
    <property type="molecule type" value="Genomic_DNA"/>
</dbReference>